<evidence type="ECO:0000313" key="2">
    <source>
        <dbReference type="EMBL" id="KAF9518445.1"/>
    </source>
</evidence>
<dbReference type="EMBL" id="MU128925">
    <property type="protein sequence ID" value="KAF9518445.1"/>
    <property type="molecule type" value="Genomic_DNA"/>
</dbReference>
<keyword evidence="3" id="KW-1185">Reference proteome</keyword>
<organism evidence="2 3">
    <name type="scientific">Hydnum rufescens UP504</name>
    <dbReference type="NCBI Taxonomy" id="1448309"/>
    <lineage>
        <taxon>Eukaryota</taxon>
        <taxon>Fungi</taxon>
        <taxon>Dikarya</taxon>
        <taxon>Basidiomycota</taxon>
        <taxon>Agaricomycotina</taxon>
        <taxon>Agaricomycetes</taxon>
        <taxon>Cantharellales</taxon>
        <taxon>Hydnaceae</taxon>
        <taxon>Hydnum</taxon>
    </lineage>
</organism>
<evidence type="ECO:0000256" key="1">
    <source>
        <dbReference type="SAM" id="MobiDB-lite"/>
    </source>
</evidence>
<feature type="compositionally biased region" description="Polar residues" evidence="1">
    <location>
        <begin position="66"/>
        <end position="76"/>
    </location>
</feature>
<accession>A0A9P6B7L9</accession>
<protein>
    <submittedName>
        <fullName evidence="2">Uncharacterized protein</fullName>
    </submittedName>
</protein>
<feature type="region of interest" description="Disordered" evidence="1">
    <location>
        <begin position="1"/>
        <end position="116"/>
    </location>
</feature>
<proteinExistence type="predicted"/>
<sequence length="195" mass="21904">MQKEQQLLLFLRQPHMSPNPPTPQDPNKTLHATREEKKEPHPLQQVWQYQPQQNHGTTPKPHSHTKTMQPRQNHAATQKPHSHKHKPTAANATHKPQMMPCDGATNGTHAKGQPKVPAYPLQMYGLANDHMPTVADLAPPNPHEPLQTSTMHPLQQDPNQCSPNNDPPQWRPMTRPNDLPNSESPSPAPCTTHLP</sequence>
<feature type="compositionally biased region" description="Polar residues" evidence="1">
    <location>
        <begin position="146"/>
        <end position="164"/>
    </location>
</feature>
<gene>
    <name evidence="2" type="ORF">BS47DRAFT_1358940</name>
</gene>
<dbReference type="Proteomes" id="UP000886523">
    <property type="component" value="Unassembled WGS sequence"/>
</dbReference>
<feature type="compositionally biased region" description="Low complexity" evidence="1">
    <location>
        <begin position="44"/>
        <end position="53"/>
    </location>
</feature>
<feature type="compositionally biased region" description="Basic and acidic residues" evidence="1">
    <location>
        <begin position="32"/>
        <end position="41"/>
    </location>
</feature>
<comment type="caution">
    <text evidence="2">The sequence shown here is derived from an EMBL/GenBank/DDBJ whole genome shotgun (WGS) entry which is preliminary data.</text>
</comment>
<dbReference type="AlphaFoldDB" id="A0A9P6B7L9"/>
<reference evidence="2" key="1">
    <citation type="journal article" date="2020" name="Nat. Commun.">
        <title>Large-scale genome sequencing of mycorrhizal fungi provides insights into the early evolution of symbiotic traits.</title>
        <authorList>
            <person name="Miyauchi S."/>
            <person name="Kiss E."/>
            <person name="Kuo A."/>
            <person name="Drula E."/>
            <person name="Kohler A."/>
            <person name="Sanchez-Garcia M."/>
            <person name="Morin E."/>
            <person name="Andreopoulos B."/>
            <person name="Barry K.W."/>
            <person name="Bonito G."/>
            <person name="Buee M."/>
            <person name="Carver A."/>
            <person name="Chen C."/>
            <person name="Cichocki N."/>
            <person name="Clum A."/>
            <person name="Culley D."/>
            <person name="Crous P.W."/>
            <person name="Fauchery L."/>
            <person name="Girlanda M."/>
            <person name="Hayes R.D."/>
            <person name="Keri Z."/>
            <person name="LaButti K."/>
            <person name="Lipzen A."/>
            <person name="Lombard V."/>
            <person name="Magnuson J."/>
            <person name="Maillard F."/>
            <person name="Murat C."/>
            <person name="Nolan M."/>
            <person name="Ohm R.A."/>
            <person name="Pangilinan J."/>
            <person name="Pereira M.F."/>
            <person name="Perotto S."/>
            <person name="Peter M."/>
            <person name="Pfister S."/>
            <person name="Riley R."/>
            <person name="Sitrit Y."/>
            <person name="Stielow J.B."/>
            <person name="Szollosi G."/>
            <person name="Zifcakova L."/>
            <person name="Stursova M."/>
            <person name="Spatafora J.W."/>
            <person name="Tedersoo L."/>
            <person name="Vaario L.M."/>
            <person name="Yamada A."/>
            <person name="Yan M."/>
            <person name="Wang P."/>
            <person name="Xu J."/>
            <person name="Bruns T."/>
            <person name="Baldrian P."/>
            <person name="Vilgalys R."/>
            <person name="Dunand C."/>
            <person name="Henrissat B."/>
            <person name="Grigoriev I.V."/>
            <person name="Hibbett D."/>
            <person name="Nagy L.G."/>
            <person name="Martin F.M."/>
        </authorList>
    </citation>
    <scope>NUCLEOTIDE SEQUENCE</scope>
    <source>
        <strain evidence="2">UP504</strain>
    </source>
</reference>
<name>A0A9P6B7L9_9AGAM</name>
<feature type="region of interest" description="Disordered" evidence="1">
    <location>
        <begin position="131"/>
        <end position="195"/>
    </location>
</feature>
<evidence type="ECO:0000313" key="3">
    <source>
        <dbReference type="Proteomes" id="UP000886523"/>
    </source>
</evidence>